<accession>A0A0A6UJT2</accession>
<dbReference type="RefSeq" id="WP_043526810.1">
    <property type="nucleotide sequence ID" value="NZ_BAABKU010000030.1"/>
</dbReference>
<organism evidence="1 2">
    <name type="scientific">Actinoplanes utahensis</name>
    <dbReference type="NCBI Taxonomy" id="1869"/>
    <lineage>
        <taxon>Bacteria</taxon>
        <taxon>Bacillati</taxon>
        <taxon>Actinomycetota</taxon>
        <taxon>Actinomycetes</taxon>
        <taxon>Micromonosporales</taxon>
        <taxon>Micromonosporaceae</taxon>
        <taxon>Actinoplanes</taxon>
    </lineage>
</organism>
<comment type="caution">
    <text evidence="1">The sequence shown here is derived from an EMBL/GenBank/DDBJ whole genome shotgun (WGS) entry which is preliminary data.</text>
</comment>
<dbReference type="EMBL" id="JRTT01000024">
    <property type="protein sequence ID" value="KHD75706.1"/>
    <property type="molecule type" value="Genomic_DNA"/>
</dbReference>
<protein>
    <submittedName>
        <fullName evidence="1">Uncharacterized protein</fullName>
    </submittedName>
</protein>
<dbReference type="OrthoDB" id="3478947at2"/>
<gene>
    <name evidence="1" type="ORF">MB27_21005</name>
</gene>
<dbReference type="AlphaFoldDB" id="A0A0A6UJT2"/>
<reference evidence="1 2" key="1">
    <citation type="submission" date="2014-10" db="EMBL/GenBank/DDBJ databases">
        <title>Draft genome sequence of Actinoplanes utahensis NRRL 12052.</title>
        <authorList>
            <person name="Velasco-Bucheli B."/>
            <person name="del Cerro C."/>
            <person name="Hormigo D."/>
            <person name="Garcia J.L."/>
            <person name="Acebal C."/>
            <person name="Arroyo M."/>
            <person name="de la Mata I."/>
        </authorList>
    </citation>
    <scope>NUCLEOTIDE SEQUENCE [LARGE SCALE GENOMIC DNA]</scope>
    <source>
        <strain evidence="1 2">NRRL 12052</strain>
    </source>
</reference>
<dbReference type="Proteomes" id="UP000054537">
    <property type="component" value="Unassembled WGS sequence"/>
</dbReference>
<evidence type="ECO:0000313" key="1">
    <source>
        <dbReference type="EMBL" id="KHD75706.1"/>
    </source>
</evidence>
<proteinExistence type="predicted"/>
<name>A0A0A6UJT2_ACTUT</name>
<evidence type="ECO:0000313" key="2">
    <source>
        <dbReference type="Proteomes" id="UP000054537"/>
    </source>
</evidence>
<keyword evidence="2" id="KW-1185">Reference proteome</keyword>
<sequence>MEIWMTTLDDLLVKPFAVDERGRPQPHHVNLRESQSFPNQFYDDSGTGELEFQQARESFVNDRAELARMISARYGTPQRLDIRQYFFDGEGSLDDPGGPLFQYMTDWFFEIELWRAGSRGIVAEAAQYDKELPLQLMLVVGDLSTSG</sequence>